<accession>A0ABN6SFV9</accession>
<evidence type="ECO:0000313" key="1">
    <source>
        <dbReference type="EMBL" id="BDR54548.1"/>
    </source>
</evidence>
<sequence length="65" mass="7434">MMLLVGGYAKFQVINGQREQIKRPLSQTAELYQAHTELPVSHQPPVRKVTQAKVIGYDYFGRETD</sequence>
<dbReference type="EMBL" id="AP026800">
    <property type="protein sequence ID" value="BDR54548.1"/>
    <property type="molecule type" value="Genomic_DNA"/>
</dbReference>
<organism evidence="1 2">
    <name type="scientific">Bombiscardovia apis</name>
    <dbReference type="NCBI Taxonomy" id="2932182"/>
    <lineage>
        <taxon>Bacteria</taxon>
        <taxon>Bacillati</taxon>
        <taxon>Actinomycetota</taxon>
        <taxon>Actinomycetes</taxon>
        <taxon>Bifidobacteriales</taxon>
        <taxon>Bifidobacteriaceae</taxon>
        <taxon>Bombiscardovia</taxon>
    </lineage>
</organism>
<name>A0ABN6SFV9_9BIFI</name>
<dbReference type="RefSeq" id="WP_317643554.1">
    <property type="nucleotide sequence ID" value="NZ_AP026800.1"/>
</dbReference>
<protein>
    <submittedName>
        <fullName evidence="1">Uncharacterized protein</fullName>
    </submittedName>
</protein>
<dbReference type="Proteomes" id="UP001321748">
    <property type="component" value="Chromosome"/>
</dbReference>
<gene>
    <name evidence="1" type="ORF">KIMH_06590</name>
</gene>
<reference evidence="1 2" key="1">
    <citation type="journal article" date="2023" name="Microbiol. Spectr.">
        <title>Symbiosis of Carpenter Bees with Uncharacterized Lactic Acid Bacteria Showing NAD Auxotrophy.</title>
        <authorList>
            <person name="Kawasaki S."/>
            <person name="Ozawa K."/>
            <person name="Mori T."/>
            <person name="Yamamoto A."/>
            <person name="Ito M."/>
            <person name="Ohkuma M."/>
            <person name="Sakamoto M."/>
            <person name="Matsutani M."/>
        </authorList>
    </citation>
    <scope>NUCLEOTIDE SEQUENCE [LARGE SCALE GENOMIC DNA]</scope>
    <source>
        <strain evidence="1 2">KimH</strain>
    </source>
</reference>
<keyword evidence="2" id="KW-1185">Reference proteome</keyword>
<proteinExistence type="predicted"/>
<evidence type="ECO:0000313" key="2">
    <source>
        <dbReference type="Proteomes" id="UP001321748"/>
    </source>
</evidence>